<feature type="transmembrane region" description="Helical" evidence="8">
    <location>
        <begin position="402"/>
        <end position="424"/>
    </location>
</feature>
<keyword evidence="6 8" id="KW-0472">Membrane</keyword>
<keyword evidence="11" id="KW-1185">Reference proteome</keyword>
<dbReference type="GO" id="GO:0005351">
    <property type="term" value="F:carbohydrate:proton symporter activity"/>
    <property type="evidence" value="ECO:0007669"/>
    <property type="project" value="TreeGrafter"/>
</dbReference>
<dbReference type="InterPro" id="IPR050360">
    <property type="entry name" value="MFS_Sugar_Transporters"/>
</dbReference>
<protein>
    <submittedName>
        <fullName evidence="10">General substrate transporter</fullName>
    </submittedName>
</protein>
<evidence type="ECO:0000256" key="7">
    <source>
        <dbReference type="RuleBase" id="RU003346"/>
    </source>
</evidence>
<organism evidence="10 11">
    <name type="scientific">Neohortaea acidophila</name>
    <dbReference type="NCBI Taxonomy" id="245834"/>
    <lineage>
        <taxon>Eukaryota</taxon>
        <taxon>Fungi</taxon>
        <taxon>Dikarya</taxon>
        <taxon>Ascomycota</taxon>
        <taxon>Pezizomycotina</taxon>
        <taxon>Dothideomycetes</taxon>
        <taxon>Dothideomycetidae</taxon>
        <taxon>Mycosphaerellales</taxon>
        <taxon>Teratosphaeriaceae</taxon>
        <taxon>Neohortaea</taxon>
    </lineage>
</organism>
<sequence>MEKADYKTDYKTETDFRHVEEVPERRRSSVVAIPEHTSKPVWEQRQTYGPAGIRGVFTSRYVLAAAAFATLGGTLFGYDQGVVSITLVMPQFLDQFPEVDPTNTGSSFRKGLLTAMIELGAFLGAMNQGWIADKISRKWSLLLASCIFLVGSALQVGSVNFGMLTAARFIGGIGVGMCAMVAPLYISEISPPEIRGTLLVLQELSITTGIVIAFYITYGTRYIPSDWSWRAPFLIQMTPAICLALGVMFLPYSPRWLCQQGRDEESLRTLSKLRQVPKDDPRVLQEWYEIRSEVAYRKEMGREKYPHLQDGSVISRLKLQANNWADTWRGRAWRRTQVGVGLMFFQQFVGINALIYYSPTLFATMGLPYEMQLTMSGVLNVCQMVACIWSLWGLDRFGRRKLLLVGGVCMFCAHFTIAVLVGLYHDSWPTHKAAGWGAVTCLLFFMLTFGGTWGPIPWAMPAEVFPSSIRAKGCAQATMSNWGNNFIIGLITPPMINGIGFGTYVFFAAFCLIALVWVWFFIPETNGRTLEQMDDVFKDNQSTQEQARRARIEKELIEQVVDA</sequence>
<reference evidence="10" key="1">
    <citation type="journal article" date="2020" name="Stud. Mycol.">
        <title>101 Dothideomycetes genomes: a test case for predicting lifestyles and emergence of pathogens.</title>
        <authorList>
            <person name="Haridas S."/>
            <person name="Albert R."/>
            <person name="Binder M."/>
            <person name="Bloem J."/>
            <person name="Labutti K."/>
            <person name="Salamov A."/>
            <person name="Andreopoulos B."/>
            <person name="Baker S."/>
            <person name="Barry K."/>
            <person name="Bills G."/>
            <person name="Bluhm B."/>
            <person name="Cannon C."/>
            <person name="Castanera R."/>
            <person name="Culley D."/>
            <person name="Daum C."/>
            <person name="Ezra D."/>
            <person name="Gonzalez J."/>
            <person name="Henrissat B."/>
            <person name="Kuo A."/>
            <person name="Liang C."/>
            <person name="Lipzen A."/>
            <person name="Lutzoni F."/>
            <person name="Magnuson J."/>
            <person name="Mondo S."/>
            <person name="Nolan M."/>
            <person name="Ohm R."/>
            <person name="Pangilinan J."/>
            <person name="Park H.-J."/>
            <person name="Ramirez L."/>
            <person name="Alfaro M."/>
            <person name="Sun H."/>
            <person name="Tritt A."/>
            <person name="Yoshinaga Y."/>
            <person name="Zwiers L.-H."/>
            <person name="Turgeon B."/>
            <person name="Goodwin S."/>
            <person name="Spatafora J."/>
            <person name="Crous P."/>
            <person name="Grigoriev I."/>
        </authorList>
    </citation>
    <scope>NUCLEOTIDE SEQUENCE</scope>
    <source>
        <strain evidence="10">CBS 113389</strain>
    </source>
</reference>
<evidence type="ECO:0000256" key="5">
    <source>
        <dbReference type="ARBA" id="ARBA00022989"/>
    </source>
</evidence>
<gene>
    <name evidence="10" type="ORF">BDY17DRAFT_311270</name>
</gene>
<evidence type="ECO:0000256" key="6">
    <source>
        <dbReference type="ARBA" id="ARBA00023136"/>
    </source>
</evidence>
<keyword evidence="3 7" id="KW-0813">Transport</keyword>
<name>A0A6A6PNW3_9PEZI</name>
<feature type="transmembrane region" description="Helical" evidence="8">
    <location>
        <begin position="377"/>
        <end position="395"/>
    </location>
</feature>
<dbReference type="PROSITE" id="PS00217">
    <property type="entry name" value="SUGAR_TRANSPORT_2"/>
    <property type="match status" value="1"/>
</dbReference>
<dbReference type="GO" id="GO:0016020">
    <property type="term" value="C:membrane"/>
    <property type="evidence" value="ECO:0007669"/>
    <property type="project" value="UniProtKB-SubCell"/>
</dbReference>
<evidence type="ECO:0000256" key="4">
    <source>
        <dbReference type="ARBA" id="ARBA00022692"/>
    </source>
</evidence>
<dbReference type="InterPro" id="IPR036259">
    <property type="entry name" value="MFS_trans_sf"/>
</dbReference>
<comment type="similarity">
    <text evidence="2 7">Belongs to the major facilitator superfamily. Sugar transporter (TC 2.A.1.1) family.</text>
</comment>
<dbReference type="PROSITE" id="PS00216">
    <property type="entry name" value="SUGAR_TRANSPORT_1"/>
    <property type="match status" value="1"/>
</dbReference>
<feature type="transmembrane region" description="Helical" evidence="8">
    <location>
        <begin position="501"/>
        <end position="522"/>
    </location>
</feature>
<feature type="transmembrane region" description="Helical" evidence="8">
    <location>
        <begin position="139"/>
        <end position="159"/>
    </location>
</feature>
<dbReference type="InterPro" id="IPR003663">
    <property type="entry name" value="Sugar/inositol_transpt"/>
</dbReference>
<keyword evidence="4 8" id="KW-0812">Transmembrane</keyword>
<evidence type="ECO:0000259" key="9">
    <source>
        <dbReference type="PROSITE" id="PS50850"/>
    </source>
</evidence>
<proteinExistence type="inferred from homology"/>
<dbReference type="Gene3D" id="1.20.1250.20">
    <property type="entry name" value="MFS general substrate transporter like domains"/>
    <property type="match status" value="1"/>
</dbReference>
<dbReference type="PANTHER" id="PTHR48022:SF14">
    <property type="entry name" value="MAJOR FACILITATOR SUPERFAMILY (MFS) PROFILE DOMAIN-CONTAINING PROTEIN-RELATED"/>
    <property type="match status" value="1"/>
</dbReference>
<dbReference type="NCBIfam" id="TIGR00879">
    <property type="entry name" value="SP"/>
    <property type="match status" value="1"/>
</dbReference>
<dbReference type="PRINTS" id="PR00171">
    <property type="entry name" value="SUGRTRNSPORT"/>
</dbReference>
<feature type="domain" description="Major facilitator superfamily (MFS) profile" evidence="9">
    <location>
        <begin position="65"/>
        <end position="526"/>
    </location>
</feature>
<dbReference type="SUPFAM" id="SSF103473">
    <property type="entry name" value="MFS general substrate transporter"/>
    <property type="match status" value="1"/>
</dbReference>
<dbReference type="Pfam" id="PF00083">
    <property type="entry name" value="Sugar_tr"/>
    <property type="match status" value="1"/>
</dbReference>
<feature type="transmembrane region" description="Helical" evidence="8">
    <location>
        <begin position="338"/>
        <end position="357"/>
    </location>
</feature>
<dbReference type="GeneID" id="54476520"/>
<feature type="transmembrane region" description="Helical" evidence="8">
    <location>
        <begin position="165"/>
        <end position="186"/>
    </location>
</feature>
<feature type="transmembrane region" description="Helical" evidence="8">
    <location>
        <begin position="233"/>
        <end position="252"/>
    </location>
</feature>
<dbReference type="InterPro" id="IPR020846">
    <property type="entry name" value="MFS_dom"/>
</dbReference>
<dbReference type="PANTHER" id="PTHR48022">
    <property type="entry name" value="PLASTIDIC GLUCOSE TRANSPORTER 4"/>
    <property type="match status" value="1"/>
</dbReference>
<dbReference type="PROSITE" id="PS50850">
    <property type="entry name" value="MFS"/>
    <property type="match status" value="1"/>
</dbReference>
<dbReference type="AlphaFoldDB" id="A0A6A6PNW3"/>
<dbReference type="RefSeq" id="XP_033588165.1">
    <property type="nucleotide sequence ID" value="XM_033735518.1"/>
</dbReference>
<dbReference type="OrthoDB" id="8120565at2759"/>
<feature type="transmembrane region" description="Helical" evidence="8">
    <location>
        <begin position="436"/>
        <end position="460"/>
    </location>
</feature>
<dbReference type="InterPro" id="IPR005829">
    <property type="entry name" value="Sugar_transporter_CS"/>
</dbReference>
<feature type="transmembrane region" description="Helical" evidence="8">
    <location>
        <begin position="198"/>
        <end position="218"/>
    </location>
</feature>
<accession>A0A6A6PNW3</accession>
<keyword evidence="5 8" id="KW-1133">Transmembrane helix</keyword>
<dbReference type="FunFam" id="1.20.1250.20:FF:000026">
    <property type="entry name" value="MFS quinate transporter QutD"/>
    <property type="match status" value="1"/>
</dbReference>
<dbReference type="EMBL" id="MU001637">
    <property type="protein sequence ID" value="KAF2481595.1"/>
    <property type="molecule type" value="Genomic_DNA"/>
</dbReference>
<evidence type="ECO:0000256" key="8">
    <source>
        <dbReference type="SAM" id="Phobius"/>
    </source>
</evidence>
<dbReference type="InterPro" id="IPR005828">
    <property type="entry name" value="MFS_sugar_transport-like"/>
</dbReference>
<evidence type="ECO:0000256" key="1">
    <source>
        <dbReference type="ARBA" id="ARBA00004141"/>
    </source>
</evidence>
<feature type="transmembrane region" description="Helical" evidence="8">
    <location>
        <begin position="61"/>
        <end position="88"/>
    </location>
</feature>
<feature type="transmembrane region" description="Helical" evidence="8">
    <location>
        <begin position="108"/>
        <end position="127"/>
    </location>
</feature>
<dbReference type="Proteomes" id="UP000799767">
    <property type="component" value="Unassembled WGS sequence"/>
</dbReference>
<evidence type="ECO:0000313" key="10">
    <source>
        <dbReference type="EMBL" id="KAF2481595.1"/>
    </source>
</evidence>
<comment type="subcellular location">
    <subcellularLocation>
        <location evidence="1">Membrane</location>
        <topology evidence="1">Multi-pass membrane protein</topology>
    </subcellularLocation>
</comment>
<evidence type="ECO:0000313" key="11">
    <source>
        <dbReference type="Proteomes" id="UP000799767"/>
    </source>
</evidence>
<evidence type="ECO:0000256" key="2">
    <source>
        <dbReference type="ARBA" id="ARBA00010992"/>
    </source>
</evidence>
<evidence type="ECO:0000256" key="3">
    <source>
        <dbReference type="ARBA" id="ARBA00022448"/>
    </source>
</evidence>